<reference evidence="1" key="1">
    <citation type="submission" date="2022-04" db="EMBL/GenBank/DDBJ databases">
        <title>Genome of the entomopathogenic fungus Entomophthora muscae.</title>
        <authorList>
            <person name="Elya C."/>
            <person name="Lovett B.R."/>
            <person name="Lee E."/>
            <person name="Macias A.M."/>
            <person name="Hajek A.E."/>
            <person name="De Bivort B.L."/>
            <person name="Kasson M.T."/>
            <person name="De Fine Licht H.H."/>
            <person name="Stajich J.E."/>
        </authorList>
    </citation>
    <scope>NUCLEOTIDE SEQUENCE</scope>
    <source>
        <strain evidence="1">Berkeley</strain>
    </source>
</reference>
<proteinExistence type="predicted"/>
<accession>A0ACC2UIP9</accession>
<dbReference type="Proteomes" id="UP001165960">
    <property type="component" value="Unassembled WGS sequence"/>
</dbReference>
<gene>
    <name evidence="1" type="ORF">DSO57_1000421</name>
</gene>
<comment type="caution">
    <text evidence="1">The sequence shown here is derived from an EMBL/GenBank/DDBJ whole genome shotgun (WGS) entry which is preliminary data.</text>
</comment>
<sequence length="201" mass="22058">MASNWIVLGLVGVATCHMALVTPAPRRSASHPNYNYTNIDYNLLSPLGGEFTFPCRGAPKGPTYKAYAAGSDINVLIGGAANHEGGHCQFSMTYDHINFAVLKTVMGDCISSTFDYKVPIPRNAPNGEATFVWTWFNRRGNREMYMNCVDIEINGGSENGTIEGRKMVIANMPGYPIFPEGFGQDYAQELYDEQPTITISP</sequence>
<organism evidence="1 2">
    <name type="scientific">Entomophthora muscae</name>
    <dbReference type="NCBI Taxonomy" id="34485"/>
    <lineage>
        <taxon>Eukaryota</taxon>
        <taxon>Fungi</taxon>
        <taxon>Fungi incertae sedis</taxon>
        <taxon>Zoopagomycota</taxon>
        <taxon>Entomophthoromycotina</taxon>
        <taxon>Entomophthoromycetes</taxon>
        <taxon>Entomophthorales</taxon>
        <taxon>Entomophthoraceae</taxon>
        <taxon>Entomophthora</taxon>
    </lineage>
</organism>
<dbReference type="EMBL" id="QTSX02000711">
    <property type="protein sequence ID" value="KAJ9086797.1"/>
    <property type="molecule type" value="Genomic_DNA"/>
</dbReference>
<protein>
    <submittedName>
        <fullName evidence="1">Uncharacterized protein</fullName>
    </submittedName>
</protein>
<evidence type="ECO:0000313" key="1">
    <source>
        <dbReference type="EMBL" id="KAJ9086797.1"/>
    </source>
</evidence>
<evidence type="ECO:0000313" key="2">
    <source>
        <dbReference type="Proteomes" id="UP001165960"/>
    </source>
</evidence>
<keyword evidence="2" id="KW-1185">Reference proteome</keyword>
<name>A0ACC2UIP9_9FUNG</name>